<organism evidence="2 3">
    <name type="scientific">Parathielavia hyrcaniae</name>
    <dbReference type="NCBI Taxonomy" id="113614"/>
    <lineage>
        <taxon>Eukaryota</taxon>
        <taxon>Fungi</taxon>
        <taxon>Dikarya</taxon>
        <taxon>Ascomycota</taxon>
        <taxon>Pezizomycotina</taxon>
        <taxon>Sordariomycetes</taxon>
        <taxon>Sordariomycetidae</taxon>
        <taxon>Sordariales</taxon>
        <taxon>Chaetomiaceae</taxon>
        <taxon>Parathielavia</taxon>
    </lineage>
</organism>
<evidence type="ECO:0000313" key="2">
    <source>
        <dbReference type="EMBL" id="KAK4102178.1"/>
    </source>
</evidence>
<proteinExistence type="predicted"/>
<keyword evidence="3" id="KW-1185">Reference proteome</keyword>
<feature type="compositionally biased region" description="Polar residues" evidence="1">
    <location>
        <begin position="280"/>
        <end position="307"/>
    </location>
</feature>
<comment type="caution">
    <text evidence="2">The sequence shown here is derived from an EMBL/GenBank/DDBJ whole genome shotgun (WGS) entry which is preliminary data.</text>
</comment>
<evidence type="ECO:0000313" key="3">
    <source>
        <dbReference type="Proteomes" id="UP001305647"/>
    </source>
</evidence>
<feature type="compositionally biased region" description="Basic and acidic residues" evidence="1">
    <location>
        <begin position="520"/>
        <end position="536"/>
    </location>
</feature>
<feature type="compositionally biased region" description="Pro residues" evidence="1">
    <location>
        <begin position="494"/>
        <end position="504"/>
    </location>
</feature>
<feature type="compositionally biased region" description="Pro residues" evidence="1">
    <location>
        <begin position="207"/>
        <end position="216"/>
    </location>
</feature>
<name>A0AAN6T2A9_9PEZI</name>
<dbReference type="Proteomes" id="UP001305647">
    <property type="component" value="Unassembled WGS sequence"/>
</dbReference>
<feature type="region of interest" description="Disordered" evidence="1">
    <location>
        <begin position="459"/>
        <end position="536"/>
    </location>
</feature>
<reference evidence="2" key="2">
    <citation type="submission" date="2023-05" db="EMBL/GenBank/DDBJ databases">
        <authorList>
            <consortium name="Lawrence Berkeley National Laboratory"/>
            <person name="Steindorff A."/>
            <person name="Hensen N."/>
            <person name="Bonometti L."/>
            <person name="Westerberg I."/>
            <person name="Brannstrom I.O."/>
            <person name="Guillou S."/>
            <person name="Cros-Aarteil S."/>
            <person name="Calhoun S."/>
            <person name="Haridas S."/>
            <person name="Kuo A."/>
            <person name="Mondo S."/>
            <person name="Pangilinan J."/>
            <person name="Riley R."/>
            <person name="Labutti K."/>
            <person name="Andreopoulos B."/>
            <person name="Lipzen A."/>
            <person name="Chen C."/>
            <person name="Yanf M."/>
            <person name="Daum C."/>
            <person name="Ng V."/>
            <person name="Clum A."/>
            <person name="Ohm R."/>
            <person name="Martin F."/>
            <person name="Silar P."/>
            <person name="Natvig D."/>
            <person name="Lalanne C."/>
            <person name="Gautier V."/>
            <person name="Ament-Velasquez S.L."/>
            <person name="Kruys A."/>
            <person name="Hutchinson M.I."/>
            <person name="Powell A.J."/>
            <person name="Barry K."/>
            <person name="Miller A.N."/>
            <person name="Grigoriev I.V."/>
            <person name="Debuchy R."/>
            <person name="Gladieux P."/>
            <person name="Thoren M.H."/>
            <person name="Johannesson H."/>
        </authorList>
    </citation>
    <scope>NUCLEOTIDE SEQUENCE</scope>
    <source>
        <strain evidence="2">CBS 757.83</strain>
    </source>
</reference>
<feature type="compositionally biased region" description="Basic residues" evidence="1">
    <location>
        <begin position="251"/>
        <end position="263"/>
    </location>
</feature>
<feature type="compositionally biased region" description="Basic and acidic residues" evidence="1">
    <location>
        <begin position="87"/>
        <end position="101"/>
    </location>
</feature>
<feature type="compositionally biased region" description="Basic and acidic residues" evidence="1">
    <location>
        <begin position="308"/>
        <end position="317"/>
    </location>
</feature>
<evidence type="ECO:0000256" key="1">
    <source>
        <dbReference type="SAM" id="MobiDB-lite"/>
    </source>
</evidence>
<accession>A0AAN6T2A9</accession>
<dbReference type="EMBL" id="MU863632">
    <property type="protein sequence ID" value="KAK4102178.1"/>
    <property type="molecule type" value="Genomic_DNA"/>
</dbReference>
<reference evidence="2" key="1">
    <citation type="journal article" date="2023" name="Mol. Phylogenet. Evol.">
        <title>Genome-scale phylogeny and comparative genomics of the fungal order Sordariales.</title>
        <authorList>
            <person name="Hensen N."/>
            <person name="Bonometti L."/>
            <person name="Westerberg I."/>
            <person name="Brannstrom I.O."/>
            <person name="Guillou S."/>
            <person name="Cros-Aarteil S."/>
            <person name="Calhoun S."/>
            <person name="Haridas S."/>
            <person name="Kuo A."/>
            <person name="Mondo S."/>
            <person name="Pangilinan J."/>
            <person name="Riley R."/>
            <person name="LaButti K."/>
            <person name="Andreopoulos B."/>
            <person name="Lipzen A."/>
            <person name="Chen C."/>
            <person name="Yan M."/>
            <person name="Daum C."/>
            <person name="Ng V."/>
            <person name="Clum A."/>
            <person name="Steindorff A."/>
            <person name="Ohm R.A."/>
            <person name="Martin F."/>
            <person name="Silar P."/>
            <person name="Natvig D.O."/>
            <person name="Lalanne C."/>
            <person name="Gautier V."/>
            <person name="Ament-Velasquez S.L."/>
            <person name="Kruys A."/>
            <person name="Hutchinson M.I."/>
            <person name="Powell A.J."/>
            <person name="Barry K."/>
            <person name="Miller A.N."/>
            <person name="Grigoriev I.V."/>
            <person name="Debuchy R."/>
            <person name="Gladieux P."/>
            <person name="Hiltunen Thoren M."/>
            <person name="Johannesson H."/>
        </authorList>
    </citation>
    <scope>NUCLEOTIDE SEQUENCE</scope>
    <source>
        <strain evidence="2">CBS 757.83</strain>
    </source>
</reference>
<dbReference type="AlphaFoldDB" id="A0AAN6T2A9"/>
<sequence length="536" mass="56712">METVMPRGLFENTQEIYAEIASYPVVPPEKIKQLFDPSAFRLENFWWHVWGSDRLRNLSGPALARLFEEFSTGPTFVSLRSPPDPFTRSRDKEPSNSRSAHDGSGQEAGPSDGKMKPTPSSARPPPPHPILKKSRGPSSSGPRPTARFASPPASSDEAIHDGEVARSATSAPASDIPPPPLPSLKEQTQGGAPATVLPAPSAAPATGPTPPDPTPVVPEADVQSPAIPPPTRVARASTGIGRKVVANTAASRRRPTAVRRKSSHSSTGSESGPRVAGFVATSQRSGPKRSTPTASQLPGPSPLSSETSDFRVSEKAAGKRPAKTATRKQATAQNLPPAQANGPEDEPTVAPQMLPVGPQRRSTWDVRDSGAPRQVIAGSPDPLQRLRASPSQIGPPPVAGFVDDNRFRQRPAPMVRSLSTHSEGPRRMRELGVALLPSQATSSVATVTATARGQFDSETLPLAPIIPEEADDAPDGLLRGSQQPSSVLGQKFRPTPPNPAPPIPFGRSRSELTLLLKRGKPVDGEDNETKTKKTGI</sequence>
<gene>
    <name evidence="2" type="ORF">N658DRAFT_423957</name>
</gene>
<protein>
    <submittedName>
        <fullName evidence="2">Uncharacterized protein</fullName>
    </submittedName>
</protein>
<feature type="region of interest" description="Disordered" evidence="1">
    <location>
        <begin position="77"/>
        <end position="426"/>
    </location>
</feature>